<accession>A0A4S1E1U6</accession>
<sequence length="80" mass="9179">MTTEDIYEKIKPVFSKVLEHNNFELTESTNTNDVDGWGSLTHMIIIEEIEKVFNIKFKLLDLMTMENVGDLVNAIKSSTD</sequence>
<protein>
    <submittedName>
        <fullName evidence="2">Acyl carrier protein</fullName>
    </submittedName>
</protein>
<dbReference type="AlphaFoldDB" id="A0A4S1E1U6"/>
<dbReference type="EMBL" id="SRSO01000004">
    <property type="protein sequence ID" value="TGV03928.1"/>
    <property type="molecule type" value="Genomic_DNA"/>
</dbReference>
<dbReference type="Proteomes" id="UP000307602">
    <property type="component" value="Unassembled WGS sequence"/>
</dbReference>
<keyword evidence="3" id="KW-1185">Reference proteome</keyword>
<organism evidence="2 3">
    <name type="scientific">Flavivirga rizhaonensis</name>
    <dbReference type="NCBI Taxonomy" id="2559571"/>
    <lineage>
        <taxon>Bacteria</taxon>
        <taxon>Pseudomonadati</taxon>
        <taxon>Bacteroidota</taxon>
        <taxon>Flavobacteriia</taxon>
        <taxon>Flavobacteriales</taxon>
        <taxon>Flavobacteriaceae</taxon>
        <taxon>Flavivirga</taxon>
    </lineage>
</organism>
<dbReference type="Gene3D" id="1.10.1200.10">
    <property type="entry name" value="ACP-like"/>
    <property type="match status" value="1"/>
</dbReference>
<dbReference type="OrthoDB" id="9811033at2"/>
<feature type="domain" description="Carrier" evidence="1">
    <location>
        <begin position="1"/>
        <end position="79"/>
    </location>
</feature>
<dbReference type="PROSITE" id="PS50075">
    <property type="entry name" value="CARRIER"/>
    <property type="match status" value="1"/>
</dbReference>
<gene>
    <name evidence="2" type="ORF">EM932_03810</name>
</gene>
<dbReference type="Pfam" id="PF00550">
    <property type="entry name" value="PP-binding"/>
    <property type="match status" value="1"/>
</dbReference>
<evidence type="ECO:0000313" key="2">
    <source>
        <dbReference type="EMBL" id="TGV03928.1"/>
    </source>
</evidence>
<dbReference type="InterPro" id="IPR036736">
    <property type="entry name" value="ACP-like_sf"/>
</dbReference>
<evidence type="ECO:0000313" key="3">
    <source>
        <dbReference type="Proteomes" id="UP000307602"/>
    </source>
</evidence>
<proteinExistence type="predicted"/>
<comment type="caution">
    <text evidence="2">The sequence shown here is derived from an EMBL/GenBank/DDBJ whole genome shotgun (WGS) entry which is preliminary data.</text>
</comment>
<dbReference type="RefSeq" id="WP_135875668.1">
    <property type="nucleotide sequence ID" value="NZ_SRSO01000004.1"/>
</dbReference>
<name>A0A4S1E1U6_9FLAO</name>
<dbReference type="InterPro" id="IPR009081">
    <property type="entry name" value="PP-bd_ACP"/>
</dbReference>
<evidence type="ECO:0000259" key="1">
    <source>
        <dbReference type="PROSITE" id="PS50075"/>
    </source>
</evidence>
<dbReference type="SUPFAM" id="SSF47336">
    <property type="entry name" value="ACP-like"/>
    <property type="match status" value="1"/>
</dbReference>
<reference evidence="2 3" key="1">
    <citation type="submission" date="2019-04" db="EMBL/GenBank/DDBJ databases">
        <authorList>
            <person name="Liu A."/>
        </authorList>
    </citation>
    <scope>NUCLEOTIDE SEQUENCE [LARGE SCALE GENOMIC DNA]</scope>
    <source>
        <strain evidence="2 3">RZ03</strain>
    </source>
</reference>